<keyword evidence="3" id="KW-1185">Reference proteome</keyword>
<dbReference type="STRING" id="37658.SAMN05661086_02549"/>
<sequence length="280" mass="32015">MDFVKVEKKYLGACLELAVNEYCLEAAVSCSLSNLDCKNYLEDLLAGIFESQYGMAAIENGKVAALLFQNLSELMTKEKMSSYAICKYAHDEEITKALVLSGFGIRCGDAIKDIREVKCEIKNTAYLFEELGKSEIIQLLDLKNGLQKHLSDSPVYFPHFALTESDFVELCQQRNSRFFAAKDGNKIIGYIEVDDSGETFITEDVHVKNTCGMFLDKNYRGTGLAEDLLNFVTECLRKEHIDYLSVDFETINPTALRFWSKHFEVYTYSYVRRIDERIFK</sequence>
<dbReference type="InterPro" id="IPR000182">
    <property type="entry name" value="GNAT_dom"/>
</dbReference>
<feature type="domain" description="N-acetyltransferase" evidence="1">
    <location>
        <begin position="137"/>
        <end position="280"/>
    </location>
</feature>
<dbReference type="InterPro" id="IPR016181">
    <property type="entry name" value="Acyl_CoA_acyltransferase"/>
</dbReference>
<organism evidence="2 3">
    <name type="scientific">Anaeromicropila populeti</name>
    <dbReference type="NCBI Taxonomy" id="37658"/>
    <lineage>
        <taxon>Bacteria</taxon>
        <taxon>Bacillati</taxon>
        <taxon>Bacillota</taxon>
        <taxon>Clostridia</taxon>
        <taxon>Lachnospirales</taxon>
        <taxon>Lachnospiraceae</taxon>
        <taxon>Anaeromicropila</taxon>
    </lineage>
</organism>
<gene>
    <name evidence="2" type="ORF">SAMN05661086_02549</name>
</gene>
<dbReference type="Proteomes" id="UP000199659">
    <property type="component" value="Unassembled WGS sequence"/>
</dbReference>
<dbReference type="RefSeq" id="WP_092561358.1">
    <property type="nucleotide sequence ID" value="NZ_FOYZ01000009.1"/>
</dbReference>
<proteinExistence type="predicted"/>
<dbReference type="Gene3D" id="3.40.630.30">
    <property type="match status" value="1"/>
</dbReference>
<reference evidence="2 3" key="1">
    <citation type="submission" date="2016-10" db="EMBL/GenBank/DDBJ databases">
        <authorList>
            <person name="de Groot N.N."/>
        </authorList>
    </citation>
    <scope>NUCLEOTIDE SEQUENCE [LARGE SCALE GENOMIC DNA]</scope>
    <source>
        <strain evidence="2 3">743A</strain>
    </source>
</reference>
<keyword evidence="2" id="KW-0808">Transferase</keyword>
<dbReference type="CDD" id="cd04301">
    <property type="entry name" value="NAT_SF"/>
    <property type="match status" value="1"/>
</dbReference>
<name>A0A1I6KML1_9FIRM</name>
<dbReference type="PROSITE" id="PS51186">
    <property type="entry name" value="GNAT"/>
    <property type="match status" value="1"/>
</dbReference>
<dbReference type="EMBL" id="FOYZ01000009">
    <property type="protein sequence ID" value="SFR92441.1"/>
    <property type="molecule type" value="Genomic_DNA"/>
</dbReference>
<dbReference type="GO" id="GO:0016747">
    <property type="term" value="F:acyltransferase activity, transferring groups other than amino-acyl groups"/>
    <property type="evidence" value="ECO:0007669"/>
    <property type="project" value="InterPro"/>
</dbReference>
<evidence type="ECO:0000313" key="2">
    <source>
        <dbReference type="EMBL" id="SFR92441.1"/>
    </source>
</evidence>
<evidence type="ECO:0000259" key="1">
    <source>
        <dbReference type="PROSITE" id="PS51186"/>
    </source>
</evidence>
<dbReference type="OrthoDB" id="1550635at2"/>
<protein>
    <submittedName>
        <fullName evidence="2">Acetyltransferase (GNAT) domain-containing protein</fullName>
    </submittedName>
</protein>
<evidence type="ECO:0000313" key="3">
    <source>
        <dbReference type="Proteomes" id="UP000199659"/>
    </source>
</evidence>
<accession>A0A1I6KML1</accession>
<dbReference type="SUPFAM" id="SSF55729">
    <property type="entry name" value="Acyl-CoA N-acyltransferases (Nat)"/>
    <property type="match status" value="1"/>
</dbReference>
<dbReference type="Pfam" id="PF00583">
    <property type="entry name" value="Acetyltransf_1"/>
    <property type="match status" value="1"/>
</dbReference>
<dbReference type="AlphaFoldDB" id="A0A1I6KML1"/>